<sequence length="71" mass="8038">MFVLNELTVDSLDKLNMSNGLQRRMEEVSALHILVSYDNGKVGQRPDCQFQPSPRSHSDSGAIRRDEDVCM</sequence>
<gene>
    <name evidence="2" type="ORF">GCM10011503_33310</name>
</gene>
<name>A0ABQ1K203_9PROT</name>
<dbReference type="Proteomes" id="UP000628854">
    <property type="component" value="Unassembled WGS sequence"/>
</dbReference>
<evidence type="ECO:0000256" key="1">
    <source>
        <dbReference type="SAM" id="MobiDB-lite"/>
    </source>
</evidence>
<feature type="compositionally biased region" description="Basic and acidic residues" evidence="1">
    <location>
        <begin position="56"/>
        <end position="71"/>
    </location>
</feature>
<reference evidence="3" key="1">
    <citation type="journal article" date="2019" name="Int. J. Syst. Evol. Microbiol.">
        <title>The Global Catalogue of Microorganisms (GCM) 10K type strain sequencing project: providing services to taxonomists for standard genome sequencing and annotation.</title>
        <authorList>
            <consortium name="The Broad Institute Genomics Platform"/>
            <consortium name="The Broad Institute Genome Sequencing Center for Infectious Disease"/>
            <person name="Wu L."/>
            <person name="Ma J."/>
        </authorList>
    </citation>
    <scope>NUCLEOTIDE SEQUENCE [LARGE SCALE GENOMIC DNA]</scope>
    <source>
        <strain evidence="3">CGMCC 1.15928</strain>
    </source>
</reference>
<evidence type="ECO:0000313" key="2">
    <source>
        <dbReference type="EMBL" id="GGB81889.1"/>
    </source>
</evidence>
<protein>
    <submittedName>
        <fullName evidence="2">Uncharacterized protein</fullName>
    </submittedName>
</protein>
<proteinExistence type="predicted"/>
<accession>A0ABQ1K203</accession>
<keyword evidence="3" id="KW-1185">Reference proteome</keyword>
<feature type="region of interest" description="Disordered" evidence="1">
    <location>
        <begin position="44"/>
        <end position="71"/>
    </location>
</feature>
<comment type="caution">
    <text evidence="2">The sequence shown here is derived from an EMBL/GenBank/DDBJ whole genome shotgun (WGS) entry which is preliminary data.</text>
</comment>
<organism evidence="2 3">
    <name type="scientific">Henriciella pelagia</name>
    <dbReference type="NCBI Taxonomy" id="1977912"/>
    <lineage>
        <taxon>Bacteria</taxon>
        <taxon>Pseudomonadati</taxon>
        <taxon>Pseudomonadota</taxon>
        <taxon>Alphaproteobacteria</taxon>
        <taxon>Hyphomonadales</taxon>
        <taxon>Hyphomonadaceae</taxon>
        <taxon>Henriciella</taxon>
    </lineage>
</organism>
<dbReference type="EMBL" id="BMKF01000005">
    <property type="protein sequence ID" value="GGB81889.1"/>
    <property type="molecule type" value="Genomic_DNA"/>
</dbReference>
<evidence type="ECO:0000313" key="3">
    <source>
        <dbReference type="Proteomes" id="UP000628854"/>
    </source>
</evidence>